<dbReference type="FunFam" id="3.30.160.60:FF:000073">
    <property type="entry name" value="IKAROS family zinc finger 1"/>
    <property type="match status" value="1"/>
</dbReference>
<dbReference type="PROSITE" id="PS51805">
    <property type="entry name" value="EPHD"/>
    <property type="match status" value="1"/>
</dbReference>
<feature type="domain" description="C2H2-type" evidence="14">
    <location>
        <begin position="170"/>
        <end position="197"/>
    </location>
</feature>
<evidence type="ECO:0000256" key="8">
    <source>
        <dbReference type="ARBA" id="ARBA00023163"/>
    </source>
</evidence>
<feature type="domain" description="PHD-type" evidence="15">
    <location>
        <begin position="351"/>
        <end position="470"/>
    </location>
</feature>
<feature type="compositionally biased region" description="Pro residues" evidence="13">
    <location>
        <begin position="798"/>
        <end position="807"/>
    </location>
</feature>
<keyword evidence="8" id="KW-0804">Transcription</keyword>
<dbReference type="PANTHER" id="PTHR13793">
    <property type="entry name" value="PHD FINGER PROTEINS"/>
    <property type="match status" value="1"/>
</dbReference>
<feature type="region of interest" description="Disordered" evidence="13">
    <location>
        <begin position="1321"/>
        <end position="1376"/>
    </location>
</feature>
<feature type="region of interest" description="Disordered" evidence="13">
    <location>
        <begin position="705"/>
        <end position="859"/>
    </location>
</feature>
<dbReference type="InterPro" id="IPR034732">
    <property type="entry name" value="EPHD"/>
</dbReference>
<feature type="compositionally biased region" description="Polar residues" evidence="13">
    <location>
        <begin position="585"/>
        <end position="605"/>
    </location>
</feature>
<dbReference type="GO" id="GO:0042393">
    <property type="term" value="F:histone binding"/>
    <property type="evidence" value="ECO:0007669"/>
    <property type="project" value="TreeGrafter"/>
</dbReference>
<feature type="compositionally biased region" description="Basic and acidic residues" evidence="13">
    <location>
        <begin position="69"/>
        <end position="85"/>
    </location>
</feature>
<feature type="compositionally biased region" description="Low complexity" evidence="13">
    <location>
        <begin position="568"/>
        <end position="584"/>
    </location>
</feature>
<keyword evidence="2" id="KW-0479">Metal-binding</keyword>
<dbReference type="SUPFAM" id="SSF57667">
    <property type="entry name" value="beta-beta-alpha zinc fingers"/>
    <property type="match status" value="2"/>
</dbReference>
<evidence type="ECO:0000256" key="1">
    <source>
        <dbReference type="ARBA" id="ARBA00004123"/>
    </source>
</evidence>
<dbReference type="Pfam" id="PF00096">
    <property type="entry name" value="zf-C2H2"/>
    <property type="match status" value="2"/>
</dbReference>
<feature type="compositionally biased region" description="Basic and acidic residues" evidence="13">
    <location>
        <begin position="1"/>
        <end position="29"/>
    </location>
</feature>
<dbReference type="InterPro" id="IPR013087">
    <property type="entry name" value="Znf_C2H2_type"/>
</dbReference>
<keyword evidence="5" id="KW-0862">Zinc</keyword>
<evidence type="ECO:0000313" key="16">
    <source>
        <dbReference type="Ensembl" id="ENSSDUP00000005998.1"/>
    </source>
</evidence>
<evidence type="ECO:0000256" key="6">
    <source>
        <dbReference type="ARBA" id="ARBA00023015"/>
    </source>
</evidence>
<sequence>MNTDKHPEFTSPEGDRMEVCSDAADVKSQEEEEEREDSSISENGVQCAEGVTDPRVIKTEAEEMEDNEQFLKMEKERENVTKEEAEGGSEDGMEEGFDEERTEEDDDEERDGEGDEEGDTLNEPQDLSLVDYSRYDSAALPDAHAAAAAAAEGTCAPGAMAPRIQTTGKLSCDICGLSCVSINVLLVHKRSHTGERPFHCSQCGASFTQKGNLLRHIKLHSGEKPFKCPMCSYACRRRDALSGHLRTHSVEKPFKCNHCSRSYKQRSSLEEHRERCHVYIQSKGPAEREDSHTSRTQMGTERALLLDRLASNVAKRKSSMPQKFTACYGIVQVPTGPWFCRKCESQERAARVRCELCPHKDGALKRTDSGGWAHVVCALYIPEVQFANVLTMEPIILQYVPHERYIKTCYICEDHGRESKAACGACMTCNRQGCRQAFHVTCAQMAGLLCEEEGPEADNVKYCGYCKHHYNKMQKKLRSSENTSSSFSHSRGRSSSPSQDKHHHHRQRKSHKDKIRQKERHKKSSDSLSSPVTTSSIEKISSHHSSKDSDGKSKKLSSHSHGHRSSKKTGSTGKSCSSSSCSSSPFNTGGSLSSTQDFHQFSSSSRLERDHDRGGDDHSGEERKERHRRPAVQQDEDEEDDEKEEDKDEEEEEEEEEDSKYHKPPALTPADGPLVGSQGHDRSEGNSSPFENKVTISTFGSIMRITSSSGLGSSSKIRKISSSGDYKPSKSLCKPSQLSTPPILEEADLEDKATPPALPRERRHRGNKKSRHGPGRPRGSKNRERREEELHHHHHHTAPPPPPPPPALTSSLYPSPSSIPHPAFPSTLPPTTTSSSSSSSSHSSSSSSFSSSSAGSFSTGRGNSLLGSGIYSSLKDPLTLGGGVCSTPLSLGGGVCSTSLALGGGMCSTPLSSGLLPSHVSSLSLASVNAVSNTQVHPGSSTSYSLTSTQPFASCLSTAPTLPPLLSQAQTSLPESDLDDCRFPCQGNSPRESLSSQSPMSCLPLLFDQRDGLGTGVRARPENVPPASSHIELLLEKHGNGEMGVNIVEMLQSLHSLQQENQRLQDQILSLTAKKERLQLLNTELAVSFPHVHSAQSSLHTSAQINFLSSTQDPLSTNKSPLSKSCFLNDTSFVTSSEELHSGSPSRSSSSLSFQSTPPPQQSPASFSQPLLNGLSRGLGDGLGAMSQAGSSSLPVVGGLMASLAGSPQLNMNGVLGSLNGVIHSPVQNAPQPTLPALRPQPPPLNPQALAQGFQLPKSVSPSSLLSEQQKQLLLEQQQQQQLQQFLTSQNFTPEQQVVVCQMLQQQRQRELQRLTLTGALTSTPNSPMIAQSPNLLSSATASPLQGSQGGSLFGLQDNALHKPGAAGEKGGDKNG</sequence>
<feature type="compositionally biased region" description="Low complexity" evidence="13">
    <location>
        <begin position="1163"/>
        <end position="1172"/>
    </location>
</feature>
<dbReference type="InterPro" id="IPR001965">
    <property type="entry name" value="Znf_PHD"/>
</dbReference>
<evidence type="ECO:0000256" key="11">
    <source>
        <dbReference type="PROSITE-ProRule" id="PRU00042"/>
    </source>
</evidence>
<dbReference type="SMART" id="SM00249">
    <property type="entry name" value="PHD"/>
    <property type="match status" value="1"/>
</dbReference>
<feature type="region of interest" description="Disordered" evidence="13">
    <location>
        <begin position="1231"/>
        <end position="1250"/>
    </location>
</feature>
<evidence type="ECO:0000259" key="15">
    <source>
        <dbReference type="PROSITE" id="PS51805"/>
    </source>
</evidence>
<dbReference type="Ensembl" id="ENSSDUT00000006122.1">
    <property type="protein sequence ID" value="ENSSDUP00000005998.1"/>
    <property type="gene ID" value="ENSSDUG00000004409.1"/>
</dbReference>
<keyword evidence="17" id="KW-1185">Reference proteome</keyword>
<dbReference type="Gene3D" id="3.30.40.10">
    <property type="entry name" value="Zinc/RING finger domain, C3HC4 (zinc finger)"/>
    <property type="match status" value="1"/>
</dbReference>
<feature type="compositionally biased region" description="Basic residues" evidence="13">
    <location>
        <begin position="761"/>
        <end position="780"/>
    </location>
</feature>
<dbReference type="PROSITE" id="PS50157">
    <property type="entry name" value="ZINC_FINGER_C2H2_2"/>
    <property type="match status" value="4"/>
</dbReference>
<dbReference type="Gene3D" id="3.30.160.60">
    <property type="entry name" value="Classic Zinc Finger"/>
    <property type="match status" value="4"/>
</dbReference>
<feature type="compositionally biased region" description="Basic and acidic residues" evidence="13">
    <location>
        <begin position="781"/>
        <end position="791"/>
    </location>
</feature>
<keyword evidence="4 11" id="KW-0863">Zinc-finger</keyword>
<feature type="domain" description="C2H2-type" evidence="14">
    <location>
        <begin position="226"/>
        <end position="253"/>
    </location>
</feature>
<evidence type="ECO:0000256" key="7">
    <source>
        <dbReference type="ARBA" id="ARBA00023125"/>
    </source>
</evidence>
<feature type="compositionally biased region" description="Low complexity" evidence="13">
    <location>
        <begin position="526"/>
        <end position="539"/>
    </location>
</feature>
<feature type="compositionally biased region" description="Polar residues" evidence="13">
    <location>
        <begin position="1321"/>
        <end position="1342"/>
    </location>
</feature>
<feature type="coiled-coil region" evidence="12">
    <location>
        <begin position="1047"/>
        <end position="1081"/>
    </location>
</feature>
<comment type="subcellular location">
    <subcellularLocation>
        <location evidence="1">Nucleus</location>
    </subcellularLocation>
</comment>
<evidence type="ECO:0000313" key="17">
    <source>
        <dbReference type="Proteomes" id="UP000261420"/>
    </source>
</evidence>
<comment type="similarity">
    <text evidence="10">Belongs to the Ikaros C2H2-type zinc-finger protein family.</text>
</comment>
<keyword evidence="7" id="KW-0238">DNA-binding</keyword>
<feature type="compositionally biased region" description="Basic residues" evidence="13">
    <location>
        <begin position="554"/>
        <end position="567"/>
    </location>
</feature>
<evidence type="ECO:0000256" key="2">
    <source>
        <dbReference type="ARBA" id="ARBA00022723"/>
    </source>
</evidence>
<dbReference type="PANTHER" id="PTHR13793:SF90">
    <property type="entry name" value="PROTEIN AF-17"/>
    <property type="match status" value="1"/>
</dbReference>
<accession>A0A3B4TIZ1</accession>
<dbReference type="GeneTree" id="ENSGT00940000158572"/>
<dbReference type="Pfam" id="PF13832">
    <property type="entry name" value="zf-HC5HC2H_2"/>
    <property type="match status" value="1"/>
</dbReference>
<feature type="domain" description="C2H2-type" evidence="14">
    <location>
        <begin position="254"/>
        <end position="277"/>
    </location>
</feature>
<evidence type="ECO:0000256" key="13">
    <source>
        <dbReference type="SAM" id="MobiDB-lite"/>
    </source>
</evidence>
<name>A0A3B4TIZ1_SERDU</name>
<feature type="compositionally biased region" description="Basic residues" evidence="13">
    <location>
        <begin position="501"/>
        <end position="523"/>
    </location>
</feature>
<dbReference type="GO" id="GO:0008270">
    <property type="term" value="F:zinc ion binding"/>
    <property type="evidence" value="ECO:0007669"/>
    <property type="project" value="UniProtKB-KW"/>
</dbReference>
<evidence type="ECO:0000256" key="10">
    <source>
        <dbReference type="ARBA" id="ARBA00038390"/>
    </source>
</evidence>
<dbReference type="PROSITE" id="PS00028">
    <property type="entry name" value="ZINC_FINGER_C2H2_1"/>
    <property type="match status" value="4"/>
</dbReference>
<feature type="region of interest" description="Disordered" evidence="13">
    <location>
        <begin position="477"/>
        <end position="692"/>
    </location>
</feature>
<feature type="compositionally biased region" description="Acidic residues" evidence="13">
    <location>
        <begin position="634"/>
        <end position="658"/>
    </location>
</feature>
<feature type="domain" description="C2H2-type" evidence="14">
    <location>
        <begin position="198"/>
        <end position="225"/>
    </location>
</feature>
<dbReference type="GO" id="GO:0005634">
    <property type="term" value="C:nucleus"/>
    <property type="evidence" value="ECO:0007669"/>
    <property type="project" value="UniProtKB-SubCell"/>
</dbReference>
<reference evidence="16" key="2">
    <citation type="submission" date="2025-09" db="UniProtKB">
        <authorList>
            <consortium name="Ensembl"/>
        </authorList>
    </citation>
    <scope>IDENTIFICATION</scope>
</reference>
<feature type="compositionally biased region" description="Low complexity" evidence="13">
    <location>
        <begin position="1142"/>
        <end position="1156"/>
    </location>
</feature>
<dbReference type="GO" id="GO:0031491">
    <property type="term" value="F:nucleosome binding"/>
    <property type="evidence" value="ECO:0007669"/>
    <property type="project" value="TreeGrafter"/>
</dbReference>
<dbReference type="Proteomes" id="UP000261420">
    <property type="component" value="Unplaced"/>
</dbReference>
<dbReference type="InterPro" id="IPR013083">
    <property type="entry name" value="Znf_RING/FYVE/PHD"/>
</dbReference>
<dbReference type="SMART" id="SM00355">
    <property type="entry name" value="ZnF_C2H2"/>
    <property type="match status" value="4"/>
</dbReference>
<evidence type="ECO:0000256" key="5">
    <source>
        <dbReference type="ARBA" id="ARBA00022833"/>
    </source>
</evidence>
<proteinExistence type="inferred from homology"/>
<dbReference type="FunFam" id="3.30.40.10:FF:000042">
    <property type="entry name" value="protein AF-10 isoform X1"/>
    <property type="match status" value="1"/>
</dbReference>
<dbReference type="GO" id="GO:0006357">
    <property type="term" value="P:regulation of transcription by RNA polymerase II"/>
    <property type="evidence" value="ECO:0007669"/>
    <property type="project" value="TreeGrafter"/>
</dbReference>
<reference evidence="16" key="1">
    <citation type="submission" date="2025-08" db="UniProtKB">
        <authorList>
            <consortium name="Ensembl"/>
        </authorList>
    </citation>
    <scope>IDENTIFICATION</scope>
</reference>
<feature type="compositionally biased region" description="Low complexity" evidence="13">
    <location>
        <begin position="824"/>
        <end position="859"/>
    </location>
</feature>
<dbReference type="OMA" id="KERHRRC"/>
<dbReference type="GO" id="GO:0003677">
    <property type="term" value="F:DNA binding"/>
    <property type="evidence" value="ECO:0007669"/>
    <property type="project" value="UniProtKB-KW"/>
</dbReference>
<evidence type="ECO:0000256" key="9">
    <source>
        <dbReference type="ARBA" id="ARBA00023242"/>
    </source>
</evidence>
<dbReference type="InterPro" id="IPR036236">
    <property type="entry name" value="Znf_C2H2_sf"/>
</dbReference>
<keyword evidence="9" id="KW-0539">Nucleus</keyword>
<feature type="compositionally biased region" description="Basic and acidic residues" evidence="13">
    <location>
        <begin position="606"/>
        <end position="624"/>
    </location>
</feature>
<evidence type="ECO:0000256" key="4">
    <source>
        <dbReference type="ARBA" id="ARBA00022771"/>
    </source>
</evidence>
<feature type="region of interest" description="Disordered" evidence="13">
    <location>
        <begin position="1137"/>
        <end position="1174"/>
    </location>
</feature>
<evidence type="ECO:0000256" key="12">
    <source>
        <dbReference type="SAM" id="Coils"/>
    </source>
</evidence>
<keyword evidence="6" id="KW-0805">Transcription regulation</keyword>
<dbReference type="FunFam" id="3.30.160.60:FF:000372">
    <property type="entry name" value="IKAROS family zinc finger 4"/>
    <property type="match status" value="1"/>
</dbReference>
<evidence type="ECO:0000256" key="3">
    <source>
        <dbReference type="ARBA" id="ARBA00022737"/>
    </source>
</evidence>
<organism evidence="16 17">
    <name type="scientific">Seriola dumerili</name>
    <name type="common">Greater amberjack</name>
    <name type="synonym">Caranx dumerili</name>
    <dbReference type="NCBI Taxonomy" id="41447"/>
    <lineage>
        <taxon>Eukaryota</taxon>
        <taxon>Metazoa</taxon>
        <taxon>Chordata</taxon>
        <taxon>Craniata</taxon>
        <taxon>Vertebrata</taxon>
        <taxon>Euteleostomi</taxon>
        <taxon>Actinopterygii</taxon>
        <taxon>Neopterygii</taxon>
        <taxon>Teleostei</taxon>
        <taxon>Neoteleostei</taxon>
        <taxon>Acanthomorphata</taxon>
        <taxon>Carangaria</taxon>
        <taxon>Carangiformes</taxon>
        <taxon>Carangidae</taxon>
        <taxon>Seriola</taxon>
    </lineage>
</organism>
<dbReference type="InterPro" id="IPR050701">
    <property type="entry name" value="Histone_Mod_Regulator"/>
</dbReference>
<keyword evidence="3" id="KW-0677">Repeat</keyword>
<dbReference type="FunFam" id="3.30.160.60:FF:000080">
    <property type="entry name" value="IKAROS family zinc finger 4"/>
    <property type="match status" value="1"/>
</dbReference>
<evidence type="ECO:0000259" key="14">
    <source>
        <dbReference type="PROSITE" id="PS50157"/>
    </source>
</evidence>
<dbReference type="STRING" id="41447.ENSSDUP00000005998"/>
<keyword evidence="12" id="KW-0175">Coiled coil</keyword>
<protein>
    <submittedName>
        <fullName evidence="16">MLLT6, PHD finger containing</fullName>
    </submittedName>
</protein>
<feature type="compositionally biased region" description="Low complexity" evidence="13">
    <location>
        <begin position="707"/>
        <end position="724"/>
    </location>
</feature>
<feature type="region of interest" description="Disordered" evidence="13">
    <location>
        <begin position="1"/>
        <end position="127"/>
    </location>
</feature>
<feature type="compositionally biased region" description="Acidic residues" evidence="13">
    <location>
        <begin position="86"/>
        <end position="120"/>
    </location>
</feature>
<feature type="compositionally biased region" description="Low complexity" evidence="13">
    <location>
        <begin position="480"/>
        <end position="498"/>
    </location>
</feature>